<dbReference type="InterPro" id="IPR002315">
    <property type="entry name" value="tRNA-synt_gly"/>
</dbReference>
<evidence type="ECO:0000256" key="13">
    <source>
        <dbReference type="ARBA" id="ARBA00051967"/>
    </source>
</evidence>
<dbReference type="Gene3D" id="3.30.720.200">
    <property type="match status" value="1"/>
</dbReference>
<dbReference type="Pfam" id="PF00587">
    <property type="entry name" value="tRNA-synt_2b"/>
    <property type="match status" value="1"/>
</dbReference>
<comment type="similarity">
    <text evidence="2">Belongs to the class-II aminoacyl-tRNA synthetase family.</text>
</comment>
<reference evidence="17" key="1">
    <citation type="submission" date="2016-02" db="EMBL/GenBank/DDBJ databases">
        <title>Comparative genomics of biotechnologically important yeasts.</title>
        <authorList>
            <consortium name="DOE Joint Genome Institute"/>
            <person name="Riley R."/>
            <person name="Haridas S."/>
            <person name="Wolfe K.H."/>
            <person name="Lopes M.R."/>
            <person name="Hittinger C.T."/>
            <person name="Goker M."/>
            <person name="Salamov A."/>
            <person name="Wisecaver J."/>
            <person name="Long T.M."/>
            <person name="Aerts A.L."/>
            <person name="Barry K."/>
            <person name="Choi C."/>
            <person name="Clum A."/>
            <person name="Coughlan A.Y."/>
            <person name="Deshpande S."/>
            <person name="Douglass A.P."/>
            <person name="Hanson S.J."/>
            <person name="Klenk H.-P."/>
            <person name="Labutti K."/>
            <person name="Lapidus A."/>
            <person name="Lindquist E."/>
            <person name="Lipzen A."/>
            <person name="Meier-Kolthoff J.P."/>
            <person name="Ohm R.A."/>
            <person name="Otillar R.P."/>
            <person name="Pangilinan J."/>
            <person name="Peng Y."/>
            <person name="Rokas A."/>
            <person name="Rosa C.A."/>
            <person name="Scheuner C."/>
            <person name="Sibirny A.A."/>
            <person name="Slot J.C."/>
            <person name="Stielow J.B."/>
            <person name="Sun H."/>
            <person name="Kurtzman C.P."/>
            <person name="Blackwell M."/>
            <person name="Jeffries T.W."/>
            <person name="Grigoriev I.V."/>
        </authorList>
    </citation>
    <scope>NUCLEOTIDE SEQUENCE [LARGE SCALE GENOMIC DNA]</scope>
    <source>
        <strain evidence="17">NRRL Y-17796</strain>
    </source>
</reference>
<dbReference type="Gene3D" id="3.30.40.230">
    <property type="match status" value="1"/>
</dbReference>
<keyword evidence="5" id="KW-0963">Cytoplasm</keyword>
<dbReference type="PANTHER" id="PTHR10745:SF0">
    <property type="entry name" value="GLYCINE--TRNA LIGASE"/>
    <property type="match status" value="1"/>
</dbReference>
<evidence type="ECO:0000256" key="11">
    <source>
        <dbReference type="ARBA" id="ARBA00023146"/>
    </source>
</evidence>
<dbReference type="CDD" id="cd00858">
    <property type="entry name" value="GlyRS_anticodon"/>
    <property type="match status" value="1"/>
</dbReference>
<dbReference type="InterPro" id="IPR002314">
    <property type="entry name" value="aa-tRNA-synt_IIb"/>
</dbReference>
<feature type="domain" description="Aminoacyl-transfer RNA synthetases class-II family profile" evidence="15">
    <location>
        <begin position="170"/>
        <end position="521"/>
    </location>
</feature>
<accession>A0A1E4T9C8</accession>
<dbReference type="EMBL" id="KV453844">
    <property type="protein sequence ID" value="ODV88339.1"/>
    <property type="molecule type" value="Genomic_DNA"/>
</dbReference>
<dbReference type="InterPro" id="IPR006195">
    <property type="entry name" value="aa-tRNA-synth_II"/>
</dbReference>
<dbReference type="GO" id="GO:0004820">
    <property type="term" value="F:glycine-tRNA ligase activity"/>
    <property type="evidence" value="ECO:0007669"/>
    <property type="project" value="UniProtKB-EC"/>
</dbReference>
<evidence type="ECO:0000313" key="16">
    <source>
        <dbReference type="EMBL" id="ODV88339.1"/>
    </source>
</evidence>
<keyword evidence="6" id="KW-0436">Ligase</keyword>
<dbReference type="GO" id="GO:0005739">
    <property type="term" value="C:mitochondrion"/>
    <property type="evidence" value="ECO:0007669"/>
    <property type="project" value="TreeGrafter"/>
</dbReference>
<keyword evidence="8" id="KW-0547">Nucleotide-binding</keyword>
<dbReference type="NCBIfam" id="TIGR00389">
    <property type="entry name" value="glyS_dimeric"/>
    <property type="match status" value="1"/>
</dbReference>
<dbReference type="InterPro" id="IPR033731">
    <property type="entry name" value="GlyRS-like_core"/>
</dbReference>
<organism evidence="16 17">
    <name type="scientific">Tortispora caseinolytica NRRL Y-17796</name>
    <dbReference type="NCBI Taxonomy" id="767744"/>
    <lineage>
        <taxon>Eukaryota</taxon>
        <taxon>Fungi</taxon>
        <taxon>Dikarya</taxon>
        <taxon>Ascomycota</taxon>
        <taxon>Saccharomycotina</taxon>
        <taxon>Trigonopsidomycetes</taxon>
        <taxon>Trigonopsidales</taxon>
        <taxon>Trigonopsidaceae</taxon>
        <taxon>Tortispora</taxon>
    </lineage>
</organism>
<keyword evidence="9" id="KW-0067">ATP-binding</keyword>
<evidence type="ECO:0000256" key="3">
    <source>
        <dbReference type="ARBA" id="ARBA00011738"/>
    </source>
</evidence>
<evidence type="ECO:0000256" key="12">
    <source>
        <dbReference type="ARBA" id="ARBA00030057"/>
    </source>
</evidence>
<dbReference type="InterPro" id="IPR036621">
    <property type="entry name" value="Anticodon-bd_dom_sf"/>
</dbReference>
<dbReference type="InterPro" id="IPR027031">
    <property type="entry name" value="Gly-tRNA_synthase/POLG2"/>
</dbReference>
<dbReference type="EC" id="6.1.1.14" evidence="4"/>
<dbReference type="SUPFAM" id="SSF55681">
    <property type="entry name" value="Class II aaRS and biotin synthetases"/>
    <property type="match status" value="1"/>
</dbReference>
<evidence type="ECO:0000259" key="15">
    <source>
        <dbReference type="PROSITE" id="PS50862"/>
    </source>
</evidence>
<dbReference type="FunFam" id="3.30.40.230:FF:000002">
    <property type="entry name" value="Glycyl-tRNA synthetase 1"/>
    <property type="match status" value="1"/>
</dbReference>
<evidence type="ECO:0000256" key="1">
    <source>
        <dbReference type="ARBA" id="ARBA00004496"/>
    </source>
</evidence>
<dbReference type="GO" id="GO:0016740">
    <property type="term" value="F:transferase activity"/>
    <property type="evidence" value="ECO:0007669"/>
    <property type="project" value="UniProtKB-KW"/>
</dbReference>
<comment type="function">
    <text evidence="14">Catalyzes the ATP-dependent ligation of glycine to the 3'-end of its cognate tRNA, via the formation of an aminoacyl-adenylate intermediate (Gly-AMP). Also produces diadenosine tetraphosphate (Ap4A), a universal pleiotropic signaling molecule needed for cell regulation pathways, by direct condensation of 2 ATPs. Thereby, may play a special role in Ap4A homeostasis.</text>
</comment>
<keyword evidence="17" id="KW-1185">Reference proteome</keyword>
<evidence type="ECO:0000256" key="2">
    <source>
        <dbReference type="ARBA" id="ARBA00008226"/>
    </source>
</evidence>
<evidence type="ECO:0000256" key="9">
    <source>
        <dbReference type="ARBA" id="ARBA00022840"/>
    </source>
</evidence>
<dbReference type="PANTHER" id="PTHR10745">
    <property type="entry name" value="GLYCYL-TRNA SYNTHETASE/DNA POLYMERASE SUBUNIT GAMMA-2"/>
    <property type="match status" value="1"/>
</dbReference>
<dbReference type="FunFam" id="3.30.930.10:FF:000158">
    <property type="entry name" value="Glycyl-tRNA synthetase"/>
    <property type="match status" value="1"/>
</dbReference>
<dbReference type="InterPro" id="IPR004154">
    <property type="entry name" value="Anticodon-bd"/>
</dbReference>
<evidence type="ECO:0000256" key="14">
    <source>
        <dbReference type="ARBA" id="ARBA00058014"/>
    </source>
</evidence>
<sequence>MSVDRSVPFNRETLESVLKRRFFFAPSFDIYGGVSGLYDYGPPGCALQSNIIDAWRKHFILEEDILEVDCSMLTPYEVFKTSGHVDKFADWMCRDPATGEIFRADHLVEEVLEARLKGDKLARGQDHAEKDTSEEKKRKKKVKEIVAVKLDDSVAAEYEFVLAQIDGYSGPELGDLMKKFDIRNPATGGELTPPMEFNLMFETAIGPSGQLKGYLRPETAQGQFLNFSKLLESNNLRMPFASAAIGKSFRNEISPRSGLLRTREFCMAEIEHFIDPENKSHPRFSEVKDTVLRLLPKSTQQEGLNDLLEITIGEAVEKGIVDNETLGYFLVRIYTFLLSIGADPARIRFRQHLQNEMAHYAADCWDGEMNTSYGWIECIGCADRSAYDLSVHSARTNEKLVVRETLEAPKEIEDYEVTIDKKKFGPLFRKDAGKVENYLTSRTQCELEDLAKELSEKKSISFVVDGVQDNKTLSLDDSLIKIEKTKKLQHIREYIPNVIEPSFGISRILYCLIEQNFWVRPDDLSRSVLSFTPAIAPTKVLLVPLSNNEVFTPIVADITKRLRKSFISSKIDDSSASIGRRYARNDELGTPFGVTVDFQSVKDHTVTLRHRDTTMQVRGSQEDIIAAISAMVFDGLSWDDATAKLDAFEGQQE</sequence>
<keyword evidence="10" id="KW-0648">Protein biosynthesis</keyword>
<dbReference type="GO" id="GO:0005524">
    <property type="term" value="F:ATP binding"/>
    <property type="evidence" value="ECO:0007669"/>
    <property type="project" value="UniProtKB-KW"/>
</dbReference>
<dbReference type="FunFam" id="3.30.720.200:FF:000001">
    <property type="entry name" value="Glycine--tRNA ligase 2"/>
    <property type="match status" value="1"/>
</dbReference>
<dbReference type="Pfam" id="PF03129">
    <property type="entry name" value="HGTP_anticodon"/>
    <property type="match status" value="1"/>
</dbReference>
<keyword evidence="11" id="KW-0030">Aminoacyl-tRNA synthetase</keyword>
<dbReference type="SUPFAM" id="SSF52954">
    <property type="entry name" value="Class II aaRS ABD-related"/>
    <property type="match status" value="1"/>
</dbReference>
<evidence type="ECO:0000256" key="8">
    <source>
        <dbReference type="ARBA" id="ARBA00022741"/>
    </source>
</evidence>
<dbReference type="Proteomes" id="UP000095023">
    <property type="component" value="Unassembled WGS sequence"/>
</dbReference>
<dbReference type="PRINTS" id="PR01043">
    <property type="entry name" value="TRNASYNTHGLY"/>
</dbReference>
<comment type="subunit">
    <text evidence="3">Homodimer.</text>
</comment>
<dbReference type="InterPro" id="IPR045864">
    <property type="entry name" value="aa-tRNA-synth_II/BPL/LPL"/>
</dbReference>
<evidence type="ECO:0000313" key="17">
    <source>
        <dbReference type="Proteomes" id="UP000095023"/>
    </source>
</evidence>
<dbReference type="NCBIfam" id="NF003211">
    <property type="entry name" value="PRK04173.1"/>
    <property type="match status" value="1"/>
</dbReference>
<dbReference type="AlphaFoldDB" id="A0A1E4T9C8"/>
<protein>
    <recommendedName>
        <fullName evidence="4">glycine--tRNA ligase</fullName>
        <ecNumber evidence="4">6.1.1.14</ecNumber>
    </recommendedName>
    <alternativeName>
        <fullName evidence="12">Diadenosine tetraphosphate synthetase</fullName>
    </alternativeName>
</protein>
<evidence type="ECO:0000256" key="7">
    <source>
        <dbReference type="ARBA" id="ARBA00022679"/>
    </source>
</evidence>
<keyword evidence="7" id="KW-0808">Transferase</keyword>
<evidence type="ECO:0000256" key="4">
    <source>
        <dbReference type="ARBA" id="ARBA00012829"/>
    </source>
</evidence>
<gene>
    <name evidence="16" type="ORF">CANCADRAFT_144750</name>
</gene>
<dbReference type="PROSITE" id="PS50862">
    <property type="entry name" value="AA_TRNA_LIGASE_II"/>
    <property type="match status" value="1"/>
</dbReference>
<evidence type="ECO:0000256" key="5">
    <source>
        <dbReference type="ARBA" id="ARBA00022490"/>
    </source>
</evidence>
<evidence type="ECO:0000256" key="10">
    <source>
        <dbReference type="ARBA" id="ARBA00022917"/>
    </source>
</evidence>
<comment type="subcellular location">
    <subcellularLocation>
        <location evidence="1">Cytoplasm</location>
    </subcellularLocation>
</comment>
<dbReference type="OrthoDB" id="57698at2759"/>
<name>A0A1E4T9C8_9ASCO</name>
<dbReference type="Gene3D" id="3.30.930.10">
    <property type="entry name" value="Bira Bifunctional Protein, Domain 2"/>
    <property type="match status" value="1"/>
</dbReference>
<proteinExistence type="inferred from homology"/>
<evidence type="ECO:0000256" key="6">
    <source>
        <dbReference type="ARBA" id="ARBA00022598"/>
    </source>
</evidence>
<dbReference type="CDD" id="cd00774">
    <property type="entry name" value="GlyRS-like_core"/>
    <property type="match status" value="1"/>
</dbReference>
<dbReference type="Gene3D" id="3.40.50.800">
    <property type="entry name" value="Anticodon-binding domain"/>
    <property type="match status" value="1"/>
</dbReference>
<dbReference type="FunFam" id="3.40.50.800:FF:000004">
    <property type="entry name" value="Glycine--tRNA ligase 2"/>
    <property type="match status" value="1"/>
</dbReference>
<dbReference type="FunFam" id="3.30.930.10:FF:000010">
    <property type="entry name" value="Glycyl-tRNA synthetase 1"/>
    <property type="match status" value="1"/>
</dbReference>
<comment type="catalytic activity">
    <reaction evidence="13">
        <text>2 ATP + H(+) = P(1),P(4)-bis(5'-adenosyl) tetraphosphate + diphosphate</text>
        <dbReference type="Rhea" id="RHEA:34935"/>
        <dbReference type="ChEBI" id="CHEBI:15378"/>
        <dbReference type="ChEBI" id="CHEBI:30616"/>
        <dbReference type="ChEBI" id="CHEBI:33019"/>
        <dbReference type="ChEBI" id="CHEBI:58141"/>
    </reaction>
</comment>
<dbReference type="GO" id="GO:0070150">
    <property type="term" value="P:mitochondrial glycyl-tRNA aminoacylation"/>
    <property type="evidence" value="ECO:0007669"/>
    <property type="project" value="TreeGrafter"/>
</dbReference>